<dbReference type="EMBL" id="JBHSDS010000002">
    <property type="protein sequence ID" value="MFC4356564.1"/>
    <property type="molecule type" value="Genomic_DNA"/>
</dbReference>
<dbReference type="RefSeq" id="WP_267625000.1">
    <property type="nucleotide sequence ID" value="NZ_JAODIW010000010.1"/>
</dbReference>
<accession>A0ABD5P706</accession>
<reference evidence="2 3" key="1">
    <citation type="journal article" date="2019" name="Int. J. Syst. Evol. Microbiol.">
        <title>The Global Catalogue of Microorganisms (GCM) 10K type strain sequencing project: providing services to taxonomists for standard genome sequencing and annotation.</title>
        <authorList>
            <consortium name="The Broad Institute Genomics Platform"/>
            <consortium name="The Broad Institute Genome Sequencing Center for Infectious Disease"/>
            <person name="Wu L."/>
            <person name="Ma J."/>
        </authorList>
    </citation>
    <scope>NUCLEOTIDE SEQUENCE [LARGE SCALE GENOMIC DNA]</scope>
    <source>
        <strain evidence="2 3">CGMCC 1.12553</strain>
    </source>
</reference>
<comment type="caution">
    <text evidence="2">The sequence shown here is derived from an EMBL/GenBank/DDBJ whole genome shotgun (WGS) entry which is preliminary data.</text>
</comment>
<gene>
    <name evidence="2" type="ORF">ACFO0N_01215</name>
</gene>
<keyword evidence="3" id="KW-1185">Reference proteome</keyword>
<organism evidence="2 3">
    <name type="scientific">Halobium salinum</name>
    <dbReference type="NCBI Taxonomy" id="1364940"/>
    <lineage>
        <taxon>Archaea</taxon>
        <taxon>Methanobacteriati</taxon>
        <taxon>Methanobacteriota</taxon>
        <taxon>Stenosarchaea group</taxon>
        <taxon>Halobacteria</taxon>
        <taxon>Halobacteriales</taxon>
        <taxon>Haloferacaceae</taxon>
        <taxon>Halobium</taxon>
    </lineage>
</organism>
<evidence type="ECO:0000256" key="1">
    <source>
        <dbReference type="SAM" id="Phobius"/>
    </source>
</evidence>
<proteinExistence type="predicted"/>
<feature type="transmembrane region" description="Helical" evidence="1">
    <location>
        <begin position="67"/>
        <end position="88"/>
    </location>
</feature>
<keyword evidence="1" id="KW-0812">Transmembrane</keyword>
<evidence type="ECO:0000313" key="2">
    <source>
        <dbReference type="EMBL" id="MFC4356564.1"/>
    </source>
</evidence>
<protein>
    <submittedName>
        <fullName evidence="2">Uncharacterized protein</fullName>
    </submittedName>
</protein>
<dbReference type="AlphaFoldDB" id="A0ABD5P706"/>
<evidence type="ECO:0000313" key="3">
    <source>
        <dbReference type="Proteomes" id="UP001595921"/>
    </source>
</evidence>
<dbReference type="Proteomes" id="UP001595921">
    <property type="component" value="Unassembled WGS sequence"/>
</dbReference>
<name>A0ABD5P706_9EURY</name>
<keyword evidence="1" id="KW-1133">Transmembrane helix</keyword>
<sequence>MSDPTPVRTTLRRRLLSPSVLLVYALLVVPTVAAQFWQPTPLVLPGYFVMTAGTVFGRALAPNYEMWVYWAPFLVGCYAVALAVGGVLDRLVVRRLTSRTASRE</sequence>
<keyword evidence="1" id="KW-0472">Membrane</keyword>
<feature type="transmembrane region" description="Helical" evidence="1">
    <location>
        <begin position="20"/>
        <end position="37"/>
    </location>
</feature>